<organism evidence="1">
    <name type="scientific">uncultured Caudovirales phage</name>
    <dbReference type="NCBI Taxonomy" id="2100421"/>
    <lineage>
        <taxon>Viruses</taxon>
        <taxon>Duplodnaviria</taxon>
        <taxon>Heunggongvirae</taxon>
        <taxon>Uroviricota</taxon>
        <taxon>Caudoviricetes</taxon>
        <taxon>Peduoviridae</taxon>
        <taxon>Maltschvirus</taxon>
        <taxon>Maltschvirus maltsch</taxon>
    </lineage>
</organism>
<name>A0A6J5MA44_9CAUD</name>
<sequence length="92" mass="9768">MPRLKTNISGTFRLRQIQTLTGIAANTAADFTLSARGATPDYMYVVTNTGLPSQFILSHAWCSTTNAVNLRIANVTGTSAALGSCEFNITGL</sequence>
<accession>A0A6J5MA44</accession>
<dbReference type="EMBL" id="LR796415">
    <property type="protein sequence ID" value="CAB4142991.1"/>
    <property type="molecule type" value="Genomic_DNA"/>
</dbReference>
<proteinExistence type="predicted"/>
<protein>
    <submittedName>
        <fullName evidence="1">Uncharacterized protein</fullName>
    </submittedName>
</protein>
<reference evidence="1" key="1">
    <citation type="submission" date="2020-04" db="EMBL/GenBank/DDBJ databases">
        <authorList>
            <person name="Chiriac C."/>
            <person name="Salcher M."/>
            <person name="Ghai R."/>
            <person name="Kavagutti S V."/>
        </authorList>
    </citation>
    <scope>NUCLEOTIDE SEQUENCE</scope>
</reference>
<gene>
    <name evidence="1" type="ORF">UFOVP434_59</name>
</gene>
<evidence type="ECO:0000313" key="1">
    <source>
        <dbReference type="EMBL" id="CAB4142991.1"/>
    </source>
</evidence>